<dbReference type="InterPro" id="IPR005135">
    <property type="entry name" value="Endo/exonuclease/phosphatase"/>
</dbReference>
<dbReference type="Proteomes" id="UP000694569">
    <property type="component" value="Unplaced"/>
</dbReference>
<protein>
    <recommendedName>
        <fullName evidence="1">Endonuclease/exonuclease/phosphatase domain-containing protein</fullName>
    </recommendedName>
</protein>
<dbReference type="CDD" id="cd09076">
    <property type="entry name" value="L1-EN"/>
    <property type="match status" value="1"/>
</dbReference>
<evidence type="ECO:0000259" key="1">
    <source>
        <dbReference type="Pfam" id="PF03372"/>
    </source>
</evidence>
<dbReference type="Gene3D" id="3.60.10.10">
    <property type="entry name" value="Endonuclease/exonuclease/phosphatase"/>
    <property type="match status" value="1"/>
</dbReference>
<reference evidence="2" key="2">
    <citation type="submission" date="2025-09" db="UniProtKB">
        <authorList>
            <consortium name="Ensembl"/>
        </authorList>
    </citation>
    <scope>IDENTIFICATION</scope>
</reference>
<reference evidence="2" key="1">
    <citation type="submission" date="2025-08" db="UniProtKB">
        <authorList>
            <consortium name="Ensembl"/>
        </authorList>
    </citation>
    <scope>IDENTIFICATION</scope>
</reference>
<organism evidence="2 3">
    <name type="scientific">Leptobrachium leishanense</name>
    <name type="common">Leishan spiny toad</name>
    <dbReference type="NCBI Taxonomy" id="445787"/>
    <lineage>
        <taxon>Eukaryota</taxon>
        <taxon>Metazoa</taxon>
        <taxon>Chordata</taxon>
        <taxon>Craniata</taxon>
        <taxon>Vertebrata</taxon>
        <taxon>Euteleostomi</taxon>
        <taxon>Amphibia</taxon>
        <taxon>Batrachia</taxon>
        <taxon>Anura</taxon>
        <taxon>Pelobatoidea</taxon>
        <taxon>Megophryidae</taxon>
        <taxon>Leptobrachium</taxon>
    </lineage>
</organism>
<evidence type="ECO:0000313" key="3">
    <source>
        <dbReference type="Proteomes" id="UP000694569"/>
    </source>
</evidence>
<accession>A0A8C5MSP7</accession>
<dbReference type="Pfam" id="PF03372">
    <property type="entry name" value="Exo_endo_phos"/>
    <property type="match status" value="1"/>
</dbReference>
<proteinExistence type="predicted"/>
<dbReference type="SUPFAM" id="SSF56219">
    <property type="entry name" value="DNase I-like"/>
    <property type="match status" value="1"/>
</dbReference>
<dbReference type="GO" id="GO:0003824">
    <property type="term" value="F:catalytic activity"/>
    <property type="evidence" value="ECO:0007669"/>
    <property type="project" value="InterPro"/>
</dbReference>
<dbReference type="AlphaFoldDB" id="A0A8C5MSP7"/>
<dbReference type="InterPro" id="IPR036691">
    <property type="entry name" value="Endo/exonu/phosph_ase_sf"/>
</dbReference>
<feature type="domain" description="Endonuclease/exonuclease/phosphatase" evidence="1">
    <location>
        <begin position="14"/>
        <end position="234"/>
    </location>
</feature>
<evidence type="ECO:0000313" key="2">
    <source>
        <dbReference type="Ensembl" id="ENSLLEP00000017275.1"/>
    </source>
</evidence>
<sequence length="493" mass="56030">MAYQHRPLLIRSINAGGLNIPAKRHIALRDFAKAQVSVALIQETHFLCDRAPALRSASYPLGFFGNYREGKSRGVAVLFAKHVPFQLLAHKADDEGRYVMVKGTIGEQLYTFVSIYLPNRRQHIALKKIMSVVTDFQDGNLVVGGDFNLPLDPKLDTSRGSTCVPLSVIRSTRLTLLDSTLTDCWRALHPSTRDYTHYSTLHKSYSRIDHIFLPFAQSHLIRYASIGSQTWSDHCPVDVELNSCLYRPKASHWRLNETLLSDQLVLSGLTEAVSQYFTDNSVPDVTPPLLWEAHKATARGYLIKQGARIKRERIARQEDLTAQIRKLEASHKATSSEEDYVRLSALRADLNSLLNIKAQRSFTHYKHLFFEHGNRCGRLLARVLRKKRSSTYISKITDRLGGRHSLPSSMLEVFRSHFHTLYNLDKTTPPTSTLTHKIETYLQSHVKRKLSIANRQLIEAPITDEELRIAIKDTPTGKAPALMACRFYITKNF</sequence>
<dbReference type="GeneTree" id="ENSGT00950000183016"/>
<keyword evidence="3" id="KW-1185">Reference proteome</keyword>
<name>A0A8C5MSP7_9ANUR</name>
<dbReference type="Ensembl" id="ENSLLET00000017932.1">
    <property type="protein sequence ID" value="ENSLLEP00000017275.1"/>
    <property type="gene ID" value="ENSLLEG00000011003.1"/>
</dbReference>
<dbReference type="PANTHER" id="PTHR19446">
    <property type="entry name" value="REVERSE TRANSCRIPTASES"/>
    <property type="match status" value="1"/>
</dbReference>